<accession>A0A834HM37</accession>
<proteinExistence type="predicted"/>
<evidence type="ECO:0000313" key="1">
    <source>
        <dbReference type="EMBL" id="KAF7264174.1"/>
    </source>
</evidence>
<name>A0A834HM37_RHYFE</name>
<protein>
    <submittedName>
        <fullName evidence="1">Uncharacterized protein</fullName>
    </submittedName>
</protein>
<gene>
    <name evidence="1" type="ORF">GWI33_000502</name>
</gene>
<comment type="caution">
    <text evidence="1">The sequence shown here is derived from an EMBL/GenBank/DDBJ whole genome shotgun (WGS) entry which is preliminary data.</text>
</comment>
<dbReference type="Proteomes" id="UP000625711">
    <property type="component" value="Unassembled WGS sequence"/>
</dbReference>
<dbReference type="EMBL" id="JAACXV010017981">
    <property type="protein sequence ID" value="KAF7264174.1"/>
    <property type="molecule type" value="Genomic_DNA"/>
</dbReference>
<dbReference type="AlphaFoldDB" id="A0A834HM37"/>
<evidence type="ECO:0000313" key="2">
    <source>
        <dbReference type="Proteomes" id="UP000625711"/>
    </source>
</evidence>
<keyword evidence="2" id="KW-1185">Reference proteome</keyword>
<organism evidence="1 2">
    <name type="scientific">Rhynchophorus ferrugineus</name>
    <name type="common">Red palm weevil</name>
    <name type="synonym">Curculio ferrugineus</name>
    <dbReference type="NCBI Taxonomy" id="354439"/>
    <lineage>
        <taxon>Eukaryota</taxon>
        <taxon>Metazoa</taxon>
        <taxon>Ecdysozoa</taxon>
        <taxon>Arthropoda</taxon>
        <taxon>Hexapoda</taxon>
        <taxon>Insecta</taxon>
        <taxon>Pterygota</taxon>
        <taxon>Neoptera</taxon>
        <taxon>Endopterygota</taxon>
        <taxon>Coleoptera</taxon>
        <taxon>Polyphaga</taxon>
        <taxon>Cucujiformia</taxon>
        <taxon>Curculionidae</taxon>
        <taxon>Dryophthorinae</taxon>
        <taxon>Rhynchophorus</taxon>
    </lineage>
</organism>
<reference evidence="1" key="1">
    <citation type="submission" date="2020-08" db="EMBL/GenBank/DDBJ databases">
        <title>Genome sequencing and assembly of the red palm weevil Rhynchophorus ferrugineus.</title>
        <authorList>
            <person name="Dias G.B."/>
            <person name="Bergman C.M."/>
            <person name="Manee M."/>
        </authorList>
    </citation>
    <scope>NUCLEOTIDE SEQUENCE</scope>
    <source>
        <strain evidence="1">AA-2017</strain>
        <tissue evidence="1">Whole larva</tissue>
    </source>
</reference>
<sequence length="126" mass="13830">MVATPSLFNTIEKTNKRILTEETRWEINKYGAYVRQFSSVSVSLFLPAAAVARSSAWAVHVYVSDVTSATAISTPVRGRAGTGDGPRTSVRNIFAMLRAAELVLRGYSFDGMPRKKKESCKNSLVL</sequence>